<dbReference type="AlphaFoldDB" id="A0A0C9W208"/>
<evidence type="ECO:0000256" key="1">
    <source>
        <dbReference type="SAM" id="MobiDB-lite"/>
    </source>
</evidence>
<feature type="non-terminal residue" evidence="2">
    <location>
        <position position="798"/>
    </location>
</feature>
<proteinExistence type="predicted"/>
<gene>
    <name evidence="2" type="ORF">HYDPIDRAFT_71783</name>
</gene>
<dbReference type="Proteomes" id="UP000053820">
    <property type="component" value="Unassembled WGS sequence"/>
</dbReference>
<dbReference type="HOGENOM" id="CLU_327899_0_0_1"/>
<evidence type="ECO:0000313" key="3">
    <source>
        <dbReference type="Proteomes" id="UP000053820"/>
    </source>
</evidence>
<feature type="compositionally biased region" description="Basic and acidic residues" evidence="1">
    <location>
        <begin position="599"/>
        <end position="615"/>
    </location>
</feature>
<sequence>LALTGVDKRLNTQYSIEPTANYFRGNRNVNVIRDYDSIICFTAFIPVTSALYIYPLPNPAFVLKSSLHLKIPMRVRDGEDPVYVHPHLVPNICLGDVGVRARVMMFFPRLYDADLQSAAPLTPLQLQAIYEDGFYPAVSDIAPDQLTNWPVNYAGARIRARNHNGSLQYGTRPFPQERAERFGYEVRARLAAKYPWAQSIVFMTQVKGIKEAHQHTPGDELRAAVSLENALQELDPRVSRQGYCYVDVGLELSQAGCAYQWRTDGHARLVEAFTELNAREAANVTRRSARGYERDYSAGLIHVSGCRVNLGASRERGSTATYMQAYTTDKAPIQHLEGGRHGLTLKGSQALHGSPPEYMENIHRVYMDASHRHDSAARLEFRVPLSHAQEYALDFPPELMLTTLCVYPRVDWWQWRALRLLALSRCVTLQNLSPPQLRYRTTALMLTAAIVYLTNALHSRPDDDQAGRELMCAALPLTNDYNLGVMMIEPNATRVEDDLLPTCPFGAFFLRDIEWPPAADCPRFHWGRHMRDTTFIRYLGHNPLELWRHHNQVAFIPTQAVSKKRVPTRKGMTKLHSSRLAEVEIHPHARSLVFPLAGRPRDVGNDQPDNDRLGEFSDDDDDDRDLATTVTHMWLQFASDMLQKCGNLKGQPYLASHCRLTPAARLAVTEDVFRTSNLATVFYRVRWKTATRAEWGSAFERLFPPPGREPPVQPQNYPTMQYYHQWSELKGRVPHHYAQTIHSRLRLMFDQLTWMARPYCDRVWMYQPGDGFRTLPPAWEHQAPQVLLHPRVFHPEWE</sequence>
<dbReference type="EMBL" id="KN839845">
    <property type="protein sequence ID" value="KIJ64990.1"/>
    <property type="molecule type" value="Genomic_DNA"/>
</dbReference>
<evidence type="ECO:0000313" key="2">
    <source>
        <dbReference type="EMBL" id="KIJ64990.1"/>
    </source>
</evidence>
<keyword evidence="3" id="KW-1185">Reference proteome</keyword>
<organism evidence="2 3">
    <name type="scientific">Hydnomerulius pinastri MD-312</name>
    <dbReference type="NCBI Taxonomy" id="994086"/>
    <lineage>
        <taxon>Eukaryota</taxon>
        <taxon>Fungi</taxon>
        <taxon>Dikarya</taxon>
        <taxon>Basidiomycota</taxon>
        <taxon>Agaricomycotina</taxon>
        <taxon>Agaricomycetes</taxon>
        <taxon>Agaricomycetidae</taxon>
        <taxon>Boletales</taxon>
        <taxon>Boletales incertae sedis</taxon>
        <taxon>Leucogyrophana</taxon>
    </lineage>
</organism>
<feature type="region of interest" description="Disordered" evidence="1">
    <location>
        <begin position="597"/>
        <end position="622"/>
    </location>
</feature>
<name>A0A0C9W208_9AGAM</name>
<reference evidence="2 3" key="1">
    <citation type="submission" date="2014-04" db="EMBL/GenBank/DDBJ databases">
        <title>Evolutionary Origins and Diversification of the Mycorrhizal Mutualists.</title>
        <authorList>
            <consortium name="DOE Joint Genome Institute"/>
            <consortium name="Mycorrhizal Genomics Consortium"/>
            <person name="Kohler A."/>
            <person name="Kuo A."/>
            <person name="Nagy L.G."/>
            <person name="Floudas D."/>
            <person name="Copeland A."/>
            <person name="Barry K.W."/>
            <person name="Cichocki N."/>
            <person name="Veneault-Fourrey C."/>
            <person name="LaButti K."/>
            <person name="Lindquist E.A."/>
            <person name="Lipzen A."/>
            <person name="Lundell T."/>
            <person name="Morin E."/>
            <person name="Murat C."/>
            <person name="Riley R."/>
            <person name="Ohm R."/>
            <person name="Sun H."/>
            <person name="Tunlid A."/>
            <person name="Henrissat B."/>
            <person name="Grigoriev I.V."/>
            <person name="Hibbett D.S."/>
            <person name="Martin F."/>
        </authorList>
    </citation>
    <scope>NUCLEOTIDE SEQUENCE [LARGE SCALE GENOMIC DNA]</scope>
    <source>
        <strain evidence="2 3">MD-312</strain>
    </source>
</reference>
<accession>A0A0C9W208</accession>
<dbReference type="OrthoDB" id="3261690at2759"/>
<protein>
    <submittedName>
        <fullName evidence="2">Uncharacterized protein</fullName>
    </submittedName>
</protein>
<feature type="non-terminal residue" evidence="2">
    <location>
        <position position="1"/>
    </location>
</feature>